<name>A0ABT1BZZ1_9BACT</name>
<accession>A0ABT1BZZ1</accession>
<dbReference type="RefSeq" id="WP_252762000.1">
    <property type="nucleotide sequence ID" value="NZ_JAMXLY010000115.1"/>
</dbReference>
<organism evidence="2 3">
    <name type="scientific">Segatella cerevisiae</name>
    <dbReference type="NCBI Taxonomy" id="2053716"/>
    <lineage>
        <taxon>Bacteria</taxon>
        <taxon>Pseudomonadati</taxon>
        <taxon>Bacteroidota</taxon>
        <taxon>Bacteroidia</taxon>
        <taxon>Bacteroidales</taxon>
        <taxon>Prevotellaceae</taxon>
        <taxon>Segatella</taxon>
    </lineage>
</organism>
<feature type="domain" description="Integrase catalytic" evidence="1">
    <location>
        <begin position="112"/>
        <end position="214"/>
    </location>
</feature>
<dbReference type="SUPFAM" id="SSF53098">
    <property type="entry name" value="Ribonuclease H-like"/>
    <property type="match status" value="1"/>
</dbReference>
<dbReference type="Proteomes" id="UP001204015">
    <property type="component" value="Unassembled WGS sequence"/>
</dbReference>
<dbReference type="PROSITE" id="PS50994">
    <property type="entry name" value="INTEGRASE"/>
    <property type="match status" value="1"/>
</dbReference>
<dbReference type="InterPro" id="IPR036397">
    <property type="entry name" value="RNaseH_sf"/>
</dbReference>
<evidence type="ECO:0000313" key="3">
    <source>
        <dbReference type="Proteomes" id="UP001204015"/>
    </source>
</evidence>
<evidence type="ECO:0000259" key="1">
    <source>
        <dbReference type="PROSITE" id="PS50994"/>
    </source>
</evidence>
<reference evidence="2 3" key="1">
    <citation type="submission" date="2022-06" db="EMBL/GenBank/DDBJ databases">
        <title>A taxonomic note on the genus Prevotella: Description of four novel genera and emended description of the genera Hallella and Xylanibacter.</title>
        <authorList>
            <person name="Hitch T.C.A."/>
        </authorList>
    </citation>
    <scope>NUCLEOTIDE SEQUENCE [LARGE SCALE GENOMIC DNA]</scope>
    <source>
        <strain evidence="2 3">DSM 100619</strain>
    </source>
</reference>
<dbReference type="PANTHER" id="PTHR46889:SF4">
    <property type="entry name" value="TRANSPOSASE INSO FOR INSERTION SEQUENCE ELEMENT IS911B-RELATED"/>
    <property type="match status" value="1"/>
</dbReference>
<proteinExistence type="predicted"/>
<dbReference type="InterPro" id="IPR025948">
    <property type="entry name" value="HTH-like_dom"/>
</dbReference>
<protein>
    <submittedName>
        <fullName evidence="2">IS3 family transposase</fullName>
    </submittedName>
</protein>
<feature type="non-terminal residue" evidence="2">
    <location>
        <position position="214"/>
    </location>
</feature>
<dbReference type="EMBL" id="JAMXLY010000115">
    <property type="protein sequence ID" value="MCO6026655.1"/>
    <property type="molecule type" value="Genomic_DNA"/>
</dbReference>
<dbReference type="Pfam" id="PF13276">
    <property type="entry name" value="HTH_21"/>
    <property type="match status" value="1"/>
</dbReference>
<dbReference type="InterPro" id="IPR050900">
    <property type="entry name" value="Transposase_IS3/IS150/IS904"/>
</dbReference>
<dbReference type="Gene3D" id="3.30.420.10">
    <property type="entry name" value="Ribonuclease H-like superfamily/Ribonuclease H"/>
    <property type="match status" value="1"/>
</dbReference>
<comment type="caution">
    <text evidence="2">The sequence shown here is derived from an EMBL/GenBank/DDBJ whole genome shotgun (WGS) entry which is preliminary data.</text>
</comment>
<dbReference type="NCBIfam" id="NF033516">
    <property type="entry name" value="transpos_IS3"/>
    <property type="match status" value="1"/>
</dbReference>
<dbReference type="InterPro" id="IPR048020">
    <property type="entry name" value="Transpos_IS3"/>
</dbReference>
<sequence>MELIKKRPVQLSLNSLCKKLDVSRNRFYYFAKGESQANLDLMKKMDKMMLEHPTTGVQKMVDMLRLDGIHINHKHVRRLMRTMGLRCIYPMKCLSKGGRPKYVYPYLLRNITIERPNQVWSTDISYIPMRHGFMYLYAVIDVYSRFILGWRLSNSLTKDNCIELLEECIAQHGTPEIVNTDQGSQYTSEEWVNTLKSYHVKISMDGRNRCKDNI</sequence>
<evidence type="ECO:0000313" key="2">
    <source>
        <dbReference type="EMBL" id="MCO6026655.1"/>
    </source>
</evidence>
<dbReference type="InterPro" id="IPR012337">
    <property type="entry name" value="RNaseH-like_sf"/>
</dbReference>
<keyword evidence="3" id="KW-1185">Reference proteome</keyword>
<dbReference type="PANTHER" id="PTHR46889">
    <property type="entry name" value="TRANSPOSASE INSF FOR INSERTION SEQUENCE IS3B-RELATED"/>
    <property type="match status" value="1"/>
</dbReference>
<dbReference type="InterPro" id="IPR001584">
    <property type="entry name" value="Integrase_cat-core"/>
</dbReference>
<gene>
    <name evidence="2" type="ORF">NG821_12580</name>
</gene>
<dbReference type="Pfam" id="PF00665">
    <property type="entry name" value="rve"/>
    <property type="match status" value="1"/>
</dbReference>